<dbReference type="Gene3D" id="3.60.20.40">
    <property type="match status" value="1"/>
</dbReference>
<evidence type="ECO:0000256" key="1">
    <source>
        <dbReference type="SAM" id="MobiDB-lite"/>
    </source>
</evidence>
<dbReference type="PRINTS" id="PR01210">
    <property type="entry name" value="GGTRANSPTASE"/>
</dbReference>
<dbReference type="InterPro" id="IPR043137">
    <property type="entry name" value="GGT_ssub_C"/>
</dbReference>
<keyword evidence="3" id="KW-1185">Reference proteome</keyword>
<keyword evidence="2" id="KW-0012">Acyltransferase</keyword>
<sequence length="519" mass="52196">MTAPASPTGPVAASSPSSRIAVAAPHPAALDAAAEAIADGGDAIDAALAAATALTVVYPHQCGLGGDLIALVRRPGAGVTAVISAGAAPAGIDVARLALEDRMPRQGAQTVTIPGAVAGWRAIAGLGGRLGLAAPLRRAARLAAEGVPVSAGLARAIGQRSEELQADEGMRGVFGDGRGGLLGEGDALVQPALAEDPAAFYSGRIAASLAARLRSLGGAHTEDDFAAHEAELVDPLTETIGGARWWVAPPPSQGVVLLGVLPEALEGGTAELVAAVREAALVRQAELGDPRGGAIDVDALRNPRGRDGSLPRAGRALGDTVAVTAADADGTVVTLIQSVYQLFGSGILDPGTGVVLHNRGSAFSTDPAHPGHVGPGLRPPHTLLPVVAETDELVLGLGCQGGSAQPWILAQLVRDLLRPASQPDEVLARPRFVVGARDLGHERTTLVAEPGADEAIAAAEALGLPVVRTAGPVDEAGHVQLVRLHSDGRLDAASDPRADGRAAVVPASPNPTLRPEGTR</sequence>
<dbReference type="InterPro" id="IPR029055">
    <property type="entry name" value="Ntn_hydrolases_N"/>
</dbReference>
<dbReference type="SUPFAM" id="SSF56235">
    <property type="entry name" value="N-terminal nucleophile aminohydrolases (Ntn hydrolases)"/>
    <property type="match status" value="1"/>
</dbReference>
<evidence type="ECO:0000313" key="2">
    <source>
        <dbReference type="EMBL" id="MCM6762335.1"/>
    </source>
</evidence>
<keyword evidence="2" id="KW-0808">Transferase</keyword>
<protein>
    <submittedName>
        <fullName evidence="2">Gamma-glutamyltransferase</fullName>
        <ecNumber evidence="2">2.3.2.2</ecNumber>
    </submittedName>
</protein>
<organism evidence="2 3">
    <name type="scientific">Rathayibacter rubneri</name>
    <dbReference type="NCBI Taxonomy" id="2950106"/>
    <lineage>
        <taxon>Bacteria</taxon>
        <taxon>Bacillati</taxon>
        <taxon>Actinomycetota</taxon>
        <taxon>Actinomycetes</taxon>
        <taxon>Micrococcales</taxon>
        <taxon>Microbacteriaceae</taxon>
        <taxon>Rathayibacter</taxon>
    </lineage>
</organism>
<dbReference type="RefSeq" id="WP_251944858.1">
    <property type="nucleotide sequence ID" value="NZ_JAMRYM010000024.1"/>
</dbReference>
<dbReference type="PANTHER" id="PTHR43881:SF1">
    <property type="entry name" value="GAMMA-GLUTAMYLTRANSPEPTIDASE (AFU_ORTHOLOGUE AFUA_4G13580)"/>
    <property type="match status" value="1"/>
</dbReference>
<dbReference type="EMBL" id="JAMRYM010000024">
    <property type="protein sequence ID" value="MCM6762335.1"/>
    <property type="molecule type" value="Genomic_DNA"/>
</dbReference>
<reference evidence="2" key="1">
    <citation type="submission" date="2022-06" db="EMBL/GenBank/DDBJ databases">
        <title>Whole genome shotgun sequencing (WGS) of Rathayibacter sp. ZW T2_19, isolated from stored onions (Allium cepa).</title>
        <authorList>
            <person name="Stoll D.A."/>
            <person name="Huch M."/>
        </authorList>
    </citation>
    <scope>NUCLEOTIDE SEQUENCE</scope>
    <source>
        <strain evidence="2">ZW T2_19</strain>
    </source>
</reference>
<dbReference type="GO" id="GO:0103068">
    <property type="term" value="F:leukotriene C4 gamma-glutamyl transferase activity"/>
    <property type="evidence" value="ECO:0007669"/>
    <property type="project" value="UniProtKB-EC"/>
</dbReference>
<dbReference type="EC" id="2.3.2.2" evidence="2"/>
<dbReference type="InterPro" id="IPR052896">
    <property type="entry name" value="GGT-like_enzyme"/>
</dbReference>
<evidence type="ECO:0000313" key="3">
    <source>
        <dbReference type="Proteomes" id="UP001155240"/>
    </source>
</evidence>
<feature type="compositionally biased region" description="Basic and acidic residues" evidence="1">
    <location>
        <begin position="490"/>
        <end position="500"/>
    </location>
</feature>
<dbReference type="AlphaFoldDB" id="A0A9X2DWG2"/>
<dbReference type="Proteomes" id="UP001155240">
    <property type="component" value="Unassembled WGS sequence"/>
</dbReference>
<dbReference type="Pfam" id="PF01019">
    <property type="entry name" value="G_glu_transpept"/>
    <property type="match status" value="1"/>
</dbReference>
<feature type="region of interest" description="Disordered" evidence="1">
    <location>
        <begin position="490"/>
        <end position="519"/>
    </location>
</feature>
<dbReference type="PANTHER" id="PTHR43881">
    <property type="entry name" value="GAMMA-GLUTAMYLTRANSPEPTIDASE (AFU_ORTHOLOGUE AFUA_4G13580)"/>
    <property type="match status" value="1"/>
</dbReference>
<proteinExistence type="predicted"/>
<accession>A0A9X2DWG2</accession>
<gene>
    <name evidence="2" type="ORF">NB037_07880</name>
</gene>
<comment type="caution">
    <text evidence="2">The sequence shown here is derived from an EMBL/GenBank/DDBJ whole genome shotgun (WGS) entry which is preliminary data.</text>
</comment>
<name>A0A9X2DWG2_9MICO</name>